<reference evidence="2 3" key="1">
    <citation type="journal article" date="2012" name="Appl. Environ. Microbiol.">
        <title>Short-read sequencing for genomic analysis of the brown rot fungus Fibroporia radiculosa.</title>
        <authorList>
            <person name="Tang J.D."/>
            <person name="Perkins A.D."/>
            <person name="Sonstegard T.S."/>
            <person name="Schroeder S.G."/>
            <person name="Burgess S.C."/>
            <person name="Diehl S.V."/>
        </authorList>
    </citation>
    <scope>NUCLEOTIDE SEQUENCE [LARGE SCALE GENOMIC DNA]</scope>
    <source>
        <strain evidence="2 3">TFFH 294</strain>
    </source>
</reference>
<evidence type="ECO:0000313" key="3">
    <source>
        <dbReference type="Proteomes" id="UP000006352"/>
    </source>
</evidence>
<sequence>MSSKSKPNPLPLGDTLRDLALLRASECDLSSLLPPKPLAYIPRADASSSESEQTQDSVNESVEKSYEFAREARAVMKLLHREEVVKQGSRLEDVRSGLEDLLRGLEDSKRPS</sequence>
<dbReference type="HOGENOM" id="CLU_169800_0_0_1"/>
<dbReference type="GeneID" id="24099287"/>
<feature type="compositionally biased region" description="Polar residues" evidence="1">
    <location>
        <begin position="46"/>
        <end position="60"/>
    </location>
</feature>
<dbReference type="OrthoDB" id="3227556at2759"/>
<accession>J4IBB6</accession>
<proteinExistence type="predicted"/>
<feature type="region of interest" description="Disordered" evidence="1">
    <location>
        <begin position="36"/>
        <end position="62"/>
    </location>
</feature>
<evidence type="ECO:0000313" key="2">
    <source>
        <dbReference type="EMBL" id="CCM04376.1"/>
    </source>
</evidence>
<keyword evidence="3" id="KW-1185">Reference proteome</keyword>
<evidence type="ECO:0000256" key="1">
    <source>
        <dbReference type="SAM" id="MobiDB-lite"/>
    </source>
</evidence>
<dbReference type="EMBL" id="HE797153">
    <property type="protein sequence ID" value="CCM04376.1"/>
    <property type="molecule type" value="Genomic_DNA"/>
</dbReference>
<dbReference type="AlphaFoldDB" id="J4IBB6"/>
<organism evidence="2 3">
    <name type="scientific">Fibroporia radiculosa</name>
    <dbReference type="NCBI Taxonomy" id="599839"/>
    <lineage>
        <taxon>Eukaryota</taxon>
        <taxon>Fungi</taxon>
        <taxon>Dikarya</taxon>
        <taxon>Basidiomycota</taxon>
        <taxon>Agaricomycotina</taxon>
        <taxon>Agaricomycetes</taxon>
        <taxon>Polyporales</taxon>
        <taxon>Fibroporiaceae</taxon>
        <taxon>Fibroporia</taxon>
    </lineage>
</organism>
<dbReference type="Proteomes" id="UP000006352">
    <property type="component" value="Unassembled WGS sequence"/>
</dbReference>
<protein>
    <submittedName>
        <fullName evidence="2">Uncharacterized protein</fullName>
    </submittedName>
</protein>
<dbReference type="InParanoid" id="J4IBB6"/>
<dbReference type="RefSeq" id="XP_012183659.1">
    <property type="nucleotide sequence ID" value="XM_012328269.1"/>
</dbReference>
<gene>
    <name evidence="2" type="ORF">FIBRA_06550</name>
</gene>
<name>J4IBB6_9APHY</name>